<dbReference type="GeneID" id="24917792"/>
<gene>
    <name evidence="2" type="ORF">GSBLH_T00000483001</name>
</gene>
<keyword evidence="3" id="KW-1185">Reference proteome</keyword>
<proteinExistence type="predicted"/>
<dbReference type="AlphaFoldDB" id="D8LWB4"/>
<evidence type="ECO:0000256" key="1">
    <source>
        <dbReference type="SAM" id="MobiDB-lite"/>
    </source>
</evidence>
<dbReference type="InParanoid" id="D8LWB4"/>
<evidence type="ECO:0000313" key="2">
    <source>
        <dbReference type="EMBL" id="CBK20103.2"/>
    </source>
</evidence>
<protein>
    <recommendedName>
        <fullName evidence="4">Micro-fibrillar-associated protein 1 C-terminal domain-containing protein</fullName>
    </recommendedName>
</protein>
<feature type="compositionally biased region" description="Basic and acidic residues" evidence="1">
    <location>
        <begin position="17"/>
        <end position="30"/>
    </location>
</feature>
<dbReference type="RefSeq" id="XP_012894151.1">
    <property type="nucleotide sequence ID" value="XM_013038697.1"/>
</dbReference>
<name>D8LWB4_BLAHO</name>
<accession>D8LWB4</accession>
<organism evidence="2">
    <name type="scientific">Blastocystis hominis</name>
    <dbReference type="NCBI Taxonomy" id="12968"/>
    <lineage>
        <taxon>Eukaryota</taxon>
        <taxon>Sar</taxon>
        <taxon>Stramenopiles</taxon>
        <taxon>Bigyra</taxon>
        <taxon>Opalozoa</taxon>
        <taxon>Opalinata</taxon>
        <taxon>Blastocystidae</taxon>
        <taxon>Blastocystis</taxon>
    </lineage>
</organism>
<reference evidence="2" key="1">
    <citation type="submission" date="2010-02" db="EMBL/GenBank/DDBJ databases">
        <title>Sequencing and annotation of the Blastocystis hominis genome.</title>
        <authorList>
            <person name="Wincker P."/>
        </authorList>
    </citation>
    <scope>NUCLEOTIDE SEQUENCE</scope>
    <source>
        <strain evidence="2">Singapore isolate B</strain>
    </source>
</reference>
<feature type="region of interest" description="Disordered" evidence="1">
    <location>
        <begin position="1"/>
        <end position="30"/>
    </location>
</feature>
<sequence>MEAKLREMQENATMEEEDRKKRVEEEERRAIEEKNKQPVFLAKMNKEVFGNGDMTLEGRIASRRHYNMKE</sequence>
<dbReference type="EMBL" id="FN668638">
    <property type="protein sequence ID" value="CBK20103.2"/>
    <property type="molecule type" value="Genomic_DNA"/>
</dbReference>
<evidence type="ECO:0000313" key="3">
    <source>
        <dbReference type="Proteomes" id="UP000008312"/>
    </source>
</evidence>
<dbReference type="Proteomes" id="UP000008312">
    <property type="component" value="Unassembled WGS sequence"/>
</dbReference>
<evidence type="ECO:0008006" key="4">
    <source>
        <dbReference type="Google" id="ProtNLM"/>
    </source>
</evidence>